<dbReference type="Proteomes" id="UP000278351">
    <property type="component" value="Unassembled WGS sequence"/>
</dbReference>
<comment type="caution">
    <text evidence="2">The sequence shown here is derived from an EMBL/GenBank/DDBJ whole genome shotgun (WGS) entry which is preliminary data.</text>
</comment>
<feature type="domain" description="Glycosyltransferase 2-like" evidence="1">
    <location>
        <begin position="25"/>
        <end position="188"/>
    </location>
</feature>
<dbReference type="AlphaFoldDB" id="A0A3N4PL96"/>
<keyword evidence="2" id="KW-0808">Transferase</keyword>
<reference evidence="2 3" key="1">
    <citation type="submission" date="2018-11" db="EMBL/GenBank/DDBJ databases">
        <title>Chitinophaga lutea sp.nov., isolate from arsenic contaminated soil.</title>
        <authorList>
            <person name="Zong Y."/>
        </authorList>
    </citation>
    <scope>NUCLEOTIDE SEQUENCE [LARGE SCALE GENOMIC DNA]</scope>
    <source>
        <strain evidence="2 3">ZY74</strain>
    </source>
</reference>
<accession>A0A3N4PL96</accession>
<keyword evidence="3" id="KW-1185">Reference proteome</keyword>
<organism evidence="2 3">
    <name type="scientific">Chitinophaga lutea</name>
    <dbReference type="NCBI Taxonomy" id="2488634"/>
    <lineage>
        <taxon>Bacteria</taxon>
        <taxon>Pseudomonadati</taxon>
        <taxon>Bacteroidota</taxon>
        <taxon>Chitinophagia</taxon>
        <taxon>Chitinophagales</taxon>
        <taxon>Chitinophagaceae</taxon>
        <taxon>Chitinophaga</taxon>
    </lineage>
</organism>
<dbReference type="PANTHER" id="PTHR22916:SF3">
    <property type="entry name" value="UDP-GLCNAC:BETAGAL BETA-1,3-N-ACETYLGLUCOSAMINYLTRANSFERASE-LIKE PROTEIN 1"/>
    <property type="match status" value="1"/>
</dbReference>
<name>A0A3N4PL96_9BACT</name>
<evidence type="ECO:0000259" key="1">
    <source>
        <dbReference type="Pfam" id="PF00535"/>
    </source>
</evidence>
<proteinExistence type="predicted"/>
<dbReference type="SUPFAM" id="SSF53448">
    <property type="entry name" value="Nucleotide-diphospho-sugar transferases"/>
    <property type="match status" value="1"/>
</dbReference>
<dbReference type="Gene3D" id="3.90.550.10">
    <property type="entry name" value="Spore Coat Polysaccharide Biosynthesis Protein SpsA, Chain A"/>
    <property type="match status" value="1"/>
</dbReference>
<dbReference type="InterPro" id="IPR001173">
    <property type="entry name" value="Glyco_trans_2-like"/>
</dbReference>
<dbReference type="InterPro" id="IPR029044">
    <property type="entry name" value="Nucleotide-diphossugar_trans"/>
</dbReference>
<dbReference type="Pfam" id="PF00535">
    <property type="entry name" value="Glycos_transf_2"/>
    <property type="match status" value="1"/>
</dbReference>
<dbReference type="PANTHER" id="PTHR22916">
    <property type="entry name" value="GLYCOSYLTRANSFERASE"/>
    <property type="match status" value="1"/>
</dbReference>
<gene>
    <name evidence="2" type="ORF">EGT74_16165</name>
</gene>
<evidence type="ECO:0000313" key="3">
    <source>
        <dbReference type="Proteomes" id="UP000278351"/>
    </source>
</evidence>
<dbReference type="EMBL" id="RPDH01000002">
    <property type="protein sequence ID" value="RPE08575.1"/>
    <property type="molecule type" value="Genomic_DNA"/>
</dbReference>
<dbReference type="CDD" id="cd00761">
    <property type="entry name" value="Glyco_tranf_GTA_type"/>
    <property type="match status" value="1"/>
</dbReference>
<protein>
    <submittedName>
        <fullName evidence="2">Glycosyltransferase family 2 protein</fullName>
    </submittedName>
</protein>
<sequence length="332" mass="37594">MIMAYELKNNIFVDHNGTMTTPAISICIPAYRQPRLLQRCLESIQQQHFKDVEVVITDDSPDDSVKQVAAAFGGVFPLTYQHHAVALGSPENWNAGLMLAKGRYVKIMHQDDWLAHPDSLNKYYAALENNPAAQFVFSACTNVDEQGYQTPHAATAGQLAQLEREPECLLLGNFIGAPSTGMFRREPLIAYDGRMTWLVDIDQYIQLMYYKNKVAYIPEPLVNIGIHGGQVTQAVQHDPAVVIREHLLLLSKLKTPVLRRLPYFDFCWRLLRNHRVRPVDMLEQLAGGLPIPKPLRIMTGFQVRVPYAVLQNGLVSKSMMLLAYCCSRMNKR</sequence>
<evidence type="ECO:0000313" key="2">
    <source>
        <dbReference type="EMBL" id="RPE08575.1"/>
    </source>
</evidence>
<dbReference type="GO" id="GO:0016758">
    <property type="term" value="F:hexosyltransferase activity"/>
    <property type="evidence" value="ECO:0007669"/>
    <property type="project" value="UniProtKB-ARBA"/>
</dbReference>